<dbReference type="GO" id="GO:0090560">
    <property type="term" value="F:2-(3-amino-3-carboxypropyl)histidine synthase activity"/>
    <property type="evidence" value="ECO:0007669"/>
    <property type="project" value="InterPro"/>
</dbReference>
<dbReference type="FunFam" id="3.40.50.11860:FF:000001">
    <property type="entry name" value="2-(3-amino-3-carboxypropyl)histidine synthase subunit 2"/>
    <property type="match status" value="1"/>
</dbReference>
<evidence type="ECO:0000256" key="6">
    <source>
        <dbReference type="ARBA" id="ARBA00023004"/>
    </source>
</evidence>
<keyword evidence="7 8" id="KW-0411">Iron-sulfur</keyword>
<gene>
    <name evidence="9" type="ORF">QSP1433_LOCUS10016</name>
</gene>
<evidence type="ECO:0000256" key="1">
    <source>
        <dbReference type="ARBA" id="ARBA00001966"/>
    </source>
</evidence>
<accession>A0A7S2S3Z2</accession>
<dbReference type="FunFam" id="3.40.50.11840:FF:000002">
    <property type="entry name" value="2-(3-amino-3-carboxypropyl)histidine synthase subunit 2"/>
    <property type="match status" value="1"/>
</dbReference>
<dbReference type="PANTHER" id="PTHR10762">
    <property type="entry name" value="DIPHTHAMIDE BIOSYNTHESIS PROTEIN"/>
    <property type="match status" value="1"/>
</dbReference>
<dbReference type="InterPro" id="IPR042263">
    <property type="entry name" value="DPH1/DPH2_1"/>
</dbReference>
<dbReference type="EMBL" id="HBHK01015964">
    <property type="protein sequence ID" value="CAD9688801.1"/>
    <property type="molecule type" value="Transcribed_RNA"/>
</dbReference>
<dbReference type="GO" id="GO:0051536">
    <property type="term" value="F:iron-sulfur cluster binding"/>
    <property type="evidence" value="ECO:0007669"/>
    <property type="project" value="UniProtKB-KW"/>
</dbReference>
<keyword evidence="5 8" id="KW-0479">Metal-binding</keyword>
<evidence type="ECO:0000256" key="4">
    <source>
        <dbReference type="ARBA" id="ARBA00021914"/>
    </source>
</evidence>
<evidence type="ECO:0000256" key="3">
    <source>
        <dbReference type="ARBA" id="ARBA00006179"/>
    </source>
</evidence>
<dbReference type="Pfam" id="PF01866">
    <property type="entry name" value="Diphthamide_syn"/>
    <property type="match status" value="1"/>
</dbReference>
<dbReference type="UniPathway" id="UPA00559"/>
<reference evidence="9" key="1">
    <citation type="submission" date="2021-01" db="EMBL/GenBank/DDBJ databases">
        <authorList>
            <person name="Corre E."/>
            <person name="Pelletier E."/>
            <person name="Niang G."/>
            <person name="Scheremetjew M."/>
            <person name="Finn R."/>
            <person name="Kale V."/>
            <person name="Holt S."/>
            <person name="Cochrane G."/>
            <person name="Meng A."/>
            <person name="Brown T."/>
            <person name="Cohen L."/>
        </authorList>
    </citation>
    <scope>NUCLEOTIDE SEQUENCE</scope>
    <source>
        <strain evidence="9">NY070348D</strain>
    </source>
</reference>
<dbReference type="InterPro" id="IPR016435">
    <property type="entry name" value="DPH1/DPH2"/>
</dbReference>
<proteinExistence type="inferred from homology"/>
<dbReference type="NCBIfam" id="TIGR00272">
    <property type="entry name" value="DPH2"/>
    <property type="match status" value="1"/>
</dbReference>
<comment type="cofactor">
    <cofactor evidence="1">
        <name>[4Fe-4S] cluster</name>
        <dbReference type="ChEBI" id="CHEBI:49883"/>
    </cofactor>
</comment>
<comment type="pathway">
    <text evidence="2 8">Protein modification; peptidyl-diphthamide biosynthesis.</text>
</comment>
<dbReference type="Gene3D" id="3.40.50.11840">
    <property type="entry name" value="Diphthamide synthesis DPH1/DPH2 domain 1"/>
    <property type="match status" value="1"/>
</dbReference>
<comment type="similarity">
    <text evidence="3 8">Belongs to the DPH1/DPH2 family. DPH2 subfamily.</text>
</comment>
<dbReference type="PANTHER" id="PTHR10762:SF2">
    <property type="entry name" value="2-(3-AMINO-3-CARBOXYPROPYL)HISTIDINE SYNTHASE SUBUNIT 2"/>
    <property type="match status" value="1"/>
</dbReference>
<keyword evidence="6 8" id="KW-0408">Iron</keyword>
<dbReference type="AlphaFoldDB" id="A0A7S2S3Z2"/>
<protein>
    <recommendedName>
        <fullName evidence="4 8">2-(3-amino-3-carboxypropyl)histidine synthase subunit 2</fullName>
    </recommendedName>
</protein>
<evidence type="ECO:0000313" key="9">
    <source>
        <dbReference type="EMBL" id="CAD9688801.1"/>
    </source>
</evidence>
<evidence type="ECO:0000256" key="8">
    <source>
        <dbReference type="RuleBase" id="RU364133"/>
    </source>
</evidence>
<dbReference type="GO" id="GO:0017183">
    <property type="term" value="P:protein histidyl modification to diphthamide"/>
    <property type="evidence" value="ECO:0007669"/>
    <property type="project" value="UniProtKB-UniPathway"/>
</dbReference>
<name>A0A7S2S3Z2_9STRA</name>
<evidence type="ECO:0000256" key="2">
    <source>
        <dbReference type="ARBA" id="ARBA00005156"/>
    </source>
</evidence>
<sequence>MAVSDDGSRAMARDVQVDEAMINFDSTVFEINETMSIIKQHKFKRVGLQLPDEFLHLSWQIVKELQACLQDDAVKVFVLGDTSFGSCCVDEVAAAHNGADFIVHYGKSCMSKTSRLPVQFVFSHLELDVKAACDRLLETLPLDEDAEKCFITVLNDLRYEYAMPTFIDLLKSKLPPNLEVYFPKLESTVYFPSAKLDACPADTVLLGKSITWPHQNTITVFLTPNPQDAAQIALQVSDRSSRVYLIDCKTSPCCTEVGSKTGGLLAKRFFKMQKAKDASIFGLLVGTMGVQGYNTVLRHLRKIITDSGRKSYTFLMGKINPQKLANFPPIDAYVLVACPQNTLIDSKEFFQPVVTPIEVEIALGYREWSTQYSCNFNDLLLNGDHGPLEKDEDDDAPHFSLATGGLVSVNKLTPVQSQAAIEETNSSALTRKTEGHITLRYASPAGDALATQTFRGLEPNKGDKKPTKAVAGQVGIASQLYGLGQNKDNVDNAR</sequence>
<dbReference type="InterPro" id="IPR042265">
    <property type="entry name" value="DPH1/DPH2_3"/>
</dbReference>
<dbReference type="Gene3D" id="3.40.50.11860">
    <property type="entry name" value="Diphthamide synthesis DPH1/DPH2 domain 3"/>
    <property type="match status" value="1"/>
</dbReference>
<evidence type="ECO:0000256" key="5">
    <source>
        <dbReference type="ARBA" id="ARBA00022723"/>
    </source>
</evidence>
<comment type="function">
    <text evidence="8">Required for the first step of diphthamide biosynthesis, a post-translational modification of histidine which occurs in elongation factor 2. DPH1 and DPH2 transfer a 3-amino-3-carboxypropyl (ACP) group from S-adenosyl-L-methionine (SAM) to a histidine residue, the reaction is assisted by a reduction system comprising DPH3 and a NADH-dependent reductase. Facilitates the reduction of the catalytic iron-sulfur cluster found in the DPH1 subunit.</text>
</comment>
<dbReference type="SFLD" id="SFLDS00032">
    <property type="entry name" value="Radical_SAM_3-amino-3-carboxyp"/>
    <property type="match status" value="1"/>
</dbReference>
<organism evidence="9">
    <name type="scientific">Mucochytrium quahogii</name>
    <dbReference type="NCBI Taxonomy" id="96639"/>
    <lineage>
        <taxon>Eukaryota</taxon>
        <taxon>Sar</taxon>
        <taxon>Stramenopiles</taxon>
        <taxon>Bigyra</taxon>
        <taxon>Labyrinthulomycetes</taxon>
        <taxon>Thraustochytrida</taxon>
        <taxon>Thraustochytriidae</taxon>
        <taxon>Mucochytrium</taxon>
    </lineage>
</organism>
<dbReference type="NCBIfam" id="TIGR00322">
    <property type="entry name" value="diphth2_R"/>
    <property type="match status" value="1"/>
</dbReference>
<dbReference type="InterPro" id="IPR010014">
    <property type="entry name" value="DHP2"/>
</dbReference>
<dbReference type="GO" id="GO:0046872">
    <property type="term" value="F:metal ion binding"/>
    <property type="evidence" value="ECO:0007669"/>
    <property type="project" value="UniProtKB-KW"/>
</dbReference>
<dbReference type="SFLD" id="SFLDG01121">
    <property type="entry name" value="Diphthamide_biosynthesis"/>
    <property type="match status" value="1"/>
</dbReference>
<evidence type="ECO:0000256" key="7">
    <source>
        <dbReference type="ARBA" id="ARBA00023014"/>
    </source>
</evidence>